<accession>A0A0R3S6M8</accession>
<dbReference type="AlphaFoldDB" id="A0A0R3S6M8"/>
<evidence type="ECO:0000313" key="2">
    <source>
        <dbReference type="WBParaSite" id="EEL_0001045001-mRNA-1"/>
    </source>
</evidence>
<proteinExistence type="predicted"/>
<protein>
    <submittedName>
        <fullName evidence="2">Uncharacterized protein</fullName>
    </submittedName>
</protein>
<evidence type="ECO:0000313" key="1">
    <source>
        <dbReference type="Proteomes" id="UP000050640"/>
    </source>
</evidence>
<sequence length="229" mass="26601">MNFQGGRPCRLPPEYSRMPDFAREKLRSIWYSGMQIMMQMLRENYKSGKSCVAEQIATDVVLTAVNILSSKYRYKVNSKNGRYGYHSITINGPSRTLEDEAVYDEVPVSEIFQLPEFLKDGSKDIINSFTKVWNDTDIPSEGLREEAIHLLAVSLLTTKQLTAYNQYMRERRRCQRQLLFHIRQMSNEARKALNILAYAEPNERLKVSELITQNVSDVCPFTRKANRFI</sequence>
<dbReference type="Proteomes" id="UP000050640">
    <property type="component" value="Unplaced"/>
</dbReference>
<organism evidence="1 2">
    <name type="scientific">Elaeophora elaphi</name>
    <dbReference type="NCBI Taxonomy" id="1147741"/>
    <lineage>
        <taxon>Eukaryota</taxon>
        <taxon>Metazoa</taxon>
        <taxon>Ecdysozoa</taxon>
        <taxon>Nematoda</taxon>
        <taxon>Chromadorea</taxon>
        <taxon>Rhabditida</taxon>
        <taxon>Spirurina</taxon>
        <taxon>Spiruromorpha</taxon>
        <taxon>Filarioidea</taxon>
        <taxon>Onchocercidae</taxon>
        <taxon>Elaeophora</taxon>
    </lineage>
</organism>
<name>A0A0R3S6M8_9BILA</name>
<keyword evidence="1" id="KW-1185">Reference proteome</keyword>
<dbReference type="WBParaSite" id="EEL_0001045001-mRNA-1">
    <property type="protein sequence ID" value="EEL_0001045001-mRNA-1"/>
    <property type="gene ID" value="EEL_0001045001"/>
</dbReference>
<reference evidence="2" key="1">
    <citation type="submission" date="2017-02" db="UniProtKB">
        <authorList>
            <consortium name="WormBaseParasite"/>
        </authorList>
    </citation>
    <scope>IDENTIFICATION</scope>
</reference>